<evidence type="ECO:0000256" key="2">
    <source>
        <dbReference type="ARBA" id="ARBA00023136"/>
    </source>
</evidence>
<organism evidence="5 6">
    <name type="scientific">Ferroacidibacillus organovorans</name>
    <dbReference type="NCBI Taxonomy" id="1765683"/>
    <lineage>
        <taxon>Bacteria</taxon>
        <taxon>Bacillati</taxon>
        <taxon>Bacillota</taxon>
        <taxon>Bacilli</taxon>
        <taxon>Bacillales</taxon>
        <taxon>Alicyclobacillaceae</taxon>
        <taxon>Ferroacidibacillus</taxon>
    </lineage>
</organism>
<dbReference type="PANTHER" id="PTHR22550:SF5">
    <property type="entry name" value="LEUCINE ZIPPER PROTEIN 4"/>
    <property type="match status" value="1"/>
</dbReference>
<comment type="similarity">
    <text evidence="1">Belongs to the GerABKA family.</text>
</comment>
<gene>
    <name evidence="5" type="ORF">AYW79_09165</name>
</gene>
<feature type="transmembrane region" description="Helical" evidence="4">
    <location>
        <begin position="379"/>
        <end position="399"/>
    </location>
</feature>
<keyword evidence="2 4" id="KW-0472">Membrane</keyword>
<keyword evidence="4" id="KW-0812">Transmembrane</keyword>
<dbReference type="PANTHER" id="PTHR22550">
    <property type="entry name" value="SPORE GERMINATION PROTEIN"/>
    <property type="match status" value="1"/>
</dbReference>
<keyword evidence="4" id="KW-1133">Transmembrane helix</keyword>
<name>A0A853K9P1_9BACL</name>
<dbReference type="Pfam" id="PF03323">
    <property type="entry name" value="GerA"/>
    <property type="match status" value="1"/>
</dbReference>
<feature type="transmembrane region" description="Helical" evidence="4">
    <location>
        <begin position="437"/>
        <end position="459"/>
    </location>
</feature>
<dbReference type="GO" id="GO:0016020">
    <property type="term" value="C:membrane"/>
    <property type="evidence" value="ECO:0007669"/>
    <property type="project" value="InterPro"/>
</dbReference>
<feature type="region of interest" description="Disordered" evidence="3">
    <location>
        <begin position="9"/>
        <end position="28"/>
    </location>
</feature>
<dbReference type="EMBL" id="LSUQ01000025">
    <property type="protein sequence ID" value="OAG93736.1"/>
    <property type="molecule type" value="Genomic_DNA"/>
</dbReference>
<evidence type="ECO:0000313" key="6">
    <source>
        <dbReference type="Proteomes" id="UP000077421"/>
    </source>
</evidence>
<accession>A0A853K9P1</accession>
<feature type="region of interest" description="Disordered" evidence="3">
    <location>
        <begin position="543"/>
        <end position="577"/>
    </location>
</feature>
<protein>
    <recommendedName>
        <fullName evidence="7">Spore germination protein</fullName>
    </recommendedName>
</protein>
<reference evidence="5 6" key="1">
    <citation type="submission" date="2016-02" db="EMBL/GenBank/DDBJ databases">
        <title>Draft genome sequence of Acidibacillus ferrooxidans SLC66.</title>
        <authorList>
            <person name="Oliveira G."/>
            <person name="Nancucheo I."/>
            <person name="Dall'Agnol H."/>
            <person name="Johnson B."/>
            <person name="Oliveira R."/>
            <person name="Nunes G.L."/>
            <person name="Tzotzos G."/>
            <person name="Orellana S.C."/>
            <person name="Salim A.C."/>
            <person name="Araujo F.M."/>
        </authorList>
    </citation>
    <scope>NUCLEOTIDE SEQUENCE [LARGE SCALE GENOMIC DNA]</scope>
    <source>
        <strain evidence="5 6">SLC66</strain>
    </source>
</reference>
<evidence type="ECO:0000256" key="3">
    <source>
        <dbReference type="SAM" id="MobiDB-lite"/>
    </source>
</evidence>
<feature type="compositionally biased region" description="Polar residues" evidence="3">
    <location>
        <begin position="556"/>
        <end position="577"/>
    </location>
</feature>
<proteinExistence type="inferred from homology"/>
<dbReference type="PIRSF" id="PIRSF005690">
    <property type="entry name" value="GerBA"/>
    <property type="match status" value="1"/>
</dbReference>
<evidence type="ECO:0000313" key="5">
    <source>
        <dbReference type="EMBL" id="OAG93736.1"/>
    </source>
</evidence>
<sequence length="577" mass="64009">MFLRMKYKKRAQQKKTLAPQNHDENLVNRQENRIKNEKSGDSQKPSEFFLHSVFTKELEPNLALFENALGSNMDLLIRRFTIELNDDLISCGLVHLDGSSSKTDINDILAALMFTIDQSQQRGTSAFRVIYSQCIPYADVAIKNSPREAADWIIAGNSILFLDGYERVIGLSTQAFKERAVEQSQTEQVIQGSREAFIESIGTNVSLIRKRMRSTDLKVHKIQIGEETATNVAFCYLEGIANEALVNEVKKRLEVVKTDSLYGSGYLEQFIEDSPFSPFPQVQNTERPDKAVASILEGRVAILVDGSPFCLIVPAVFSQFYQTTEDYDTRFLMASLIRAIRLISLLFALIFPSVYVSLIEYNPEMIPTKFAVAVAGGRAGVPFPAIVEIFGLEIIMEILREATIRLPQQIGGALSIVGVLVIGEAAVNAGFVSPITVVVVSLTTIGSFATPAYNAAIALRMLRFPLMIISGIFGLYGVMVGIILITNHLIKLESFGVPYLSPLLPGNKFGFFDSIIRAPVWMMSKRPEQLQTGKATRIKVNQETLKNQKGRPLAPQYQNISENSSTSSTPNDESNQP</sequence>
<feature type="transmembrane region" description="Helical" evidence="4">
    <location>
        <begin position="339"/>
        <end position="359"/>
    </location>
</feature>
<dbReference type="Proteomes" id="UP000077421">
    <property type="component" value="Unassembled WGS sequence"/>
</dbReference>
<comment type="caution">
    <text evidence="5">The sequence shown here is derived from an EMBL/GenBank/DDBJ whole genome shotgun (WGS) entry which is preliminary data.</text>
</comment>
<evidence type="ECO:0000256" key="4">
    <source>
        <dbReference type="SAM" id="Phobius"/>
    </source>
</evidence>
<evidence type="ECO:0000256" key="1">
    <source>
        <dbReference type="ARBA" id="ARBA00005278"/>
    </source>
</evidence>
<feature type="transmembrane region" description="Helical" evidence="4">
    <location>
        <begin position="466"/>
        <end position="485"/>
    </location>
</feature>
<evidence type="ECO:0008006" key="7">
    <source>
        <dbReference type="Google" id="ProtNLM"/>
    </source>
</evidence>
<dbReference type="GO" id="GO:0009847">
    <property type="term" value="P:spore germination"/>
    <property type="evidence" value="ECO:0007669"/>
    <property type="project" value="InterPro"/>
</dbReference>
<dbReference type="InterPro" id="IPR050768">
    <property type="entry name" value="UPF0353/GerABKA_families"/>
</dbReference>
<feature type="transmembrane region" description="Helical" evidence="4">
    <location>
        <begin position="411"/>
        <end position="431"/>
    </location>
</feature>
<dbReference type="InterPro" id="IPR004995">
    <property type="entry name" value="Spore_Ger"/>
</dbReference>
<dbReference type="AlphaFoldDB" id="A0A853K9P1"/>